<evidence type="ECO:0000313" key="3">
    <source>
        <dbReference type="Proteomes" id="UP000199664"/>
    </source>
</evidence>
<accession>A0A1H7WGB8</accession>
<evidence type="ECO:0000259" key="1">
    <source>
        <dbReference type="Pfam" id="PF05239"/>
    </source>
</evidence>
<sequence>MAHTRQSRIAETDLIGVALEGATVYGPGEEKIGSISDVHGEGRGALAVVEVGGFLGFGAMPVALQMDELVFKRDEGGNVHAVTSWTKGQLTAVPERTGP</sequence>
<dbReference type="AlphaFoldDB" id="A0A1H7WGB8"/>
<dbReference type="STRING" id="1036779.SAMN04515666_108163"/>
<dbReference type="Pfam" id="PF05239">
    <property type="entry name" value="PRC"/>
    <property type="match status" value="1"/>
</dbReference>
<feature type="domain" description="PRC-barrel" evidence="1">
    <location>
        <begin position="19"/>
        <end position="70"/>
    </location>
</feature>
<dbReference type="SUPFAM" id="SSF50346">
    <property type="entry name" value="PRC-barrel domain"/>
    <property type="match status" value="1"/>
</dbReference>
<evidence type="ECO:0000313" key="2">
    <source>
        <dbReference type="EMBL" id="SEM20551.1"/>
    </source>
</evidence>
<name>A0A1H7WGB8_9HYPH</name>
<dbReference type="InterPro" id="IPR011033">
    <property type="entry name" value="PRC_barrel-like_sf"/>
</dbReference>
<dbReference type="Proteomes" id="UP000199664">
    <property type="component" value="Unassembled WGS sequence"/>
</dbReference>
<reference evidence="3" key="1">
    <citation type="submission" date="2016-10" db="EMBL/GenBank/DDBJ databases">
        <authorList>
            <person name="Varghese N."/>
            <person name="Submissions S."/>
        </authorList>
    </citation>
    <scope>NUCLEOTIDE SEQUENCE [LARGE SCALE GENOMIC DNA]</scope>
    <source>
        <strain evidence="3">LMG 26383,CCUG 61248,R- 45681</strain>
    </source>
</reference>
<gene>
    <name evidence="2" type="ORF">SAMN04515666_108163</name>
</gene>
<dbReference type="OrthoDB" id="7876889at2"/>
<keyword evidence="3" id="KW-1185">Reference proteome</keyword>
<proteinExistence type="predicted"/>
<dbReference type="RefSeq" id="WP_091839975.1">
    <property type="nucleotide sequence ID" value="NZ_FOAN01000008.1"/>
</dbReference>
<protein>
    <submittedName>
        <fullName evidence="2">PRC-barrel domain-containing protein</fullName>
    </submittedName>
</protein>
<dbReference type="Gene3D" id="2.30.30.240">
    <property type="entry name" value="PRC-barrel domain"/>
    <property type="match status" value="1"/>
</dbReference>
<dbReference type="InterPro" id="IPR027275">
    <property type="entry name" value="PRC-brl_dom"/>
</dbReference>
<organism evidence="2 3">
    <name type="scientific">Bosea lupini</name>
    <dbReference type="NCBI Taxonomy" id="1036779"/>
    <lineage>
        <taxon>Bacteria</taxon>
        <taxon>Pseudomonadati</taxon>
        <taxon>Pseudomonadota</taxon>
        <taxon>Alphaproteobacteria</taxon>
        <taxon>Hyphomicrobiales</taxon>
        <taxon>Boseaceae</taxon>
        <taxon>Bosea</taxon>
    </lineage>
</organism>
<dbReference type="EMBL" id="FOAN01000008">
    <property type="protein sequence ID" value="SEM20551.1"/>
    <property type="molecule type" value="Genomic_DNA"/>
</dbReference>